<organism evidence="5 6">
    <name type="scientific">Aphis craccivora</name>
    <name type="common">Cowpea aphid</name>
    <dbReference type="NCBI Taxonomy" id="307492"/>
    <lineage>
        <taxon>Eukaryota</taxon>
        <taxon>Metazoa</taxon>
        <taxon>Ecdysozoa</taxon>
        <taxon>Arthropoda</taxon>
        <taxon>Hexapoda</taxon>
        <taxon>Insecta</taxon>
        <taxon>Pterygota</taxon>
        <taxon>Neoptera</taxon>
        <taxon>Paraneoptera</taxon>
        <taxon>Hemiptera</taxon>
        <taxon>Sternorrhyncha</taxon>
        <taxon>Aphidomorpha</taxon>
        <taxon>Aphidoidea</taxon>
        <taxon>Aphididae</taxon>
        <taxon>Aphidini</taxon>
        <taxon>Aphis</taxon>
        <taxon>Aphis</taxon>
    </lineage>
</organism>
<feature type="non-terminal residue" evidence="5">
    <location>
        <position position="86"/>
    </location>
</feature>
<keyword evidence="6" id="KW-1185">Reference proteome</keyword>
<reference evidence="5 6" key="1">
    <citation type="submission" date="2019-08" db="EMBL/GenBank/DDBJ databases">
        <title>Whole genome of Aphis craccivora.</title>
        <authorList>
            <person name="Voronova N.V."/>
            <person name="Shulinski R.S."/>
            <person name="Bandarenka Y.V."/>
            <person name="Zhorov D.G."/>
            <person name="Warner D."/>
        </authorList>
    </citation>
    <scope>NUCLEOTIDE SEQUENCE [LARGE SCALE GENOMIC DNA]</scope>
    <source>
        <strain evidence="5">180601</strain>
        <tissue evidence="5">Whole Body</tissue>
    </source>
</reference>
<evidence type="ECO:0000256" key="3">
    <source>
        <dbReference type="SAM" id="MobiDB-lite"/>
    </source>
</evidence>
<name>A0A6G0YHF1_APHCR</name>
<dbReference type="OrthoDB" id="10263264at2759"/>
<dbReference type="Pfam" id="PF14324">
    <property type="entry name" value="PINIT"/>
    <property type="match status" value="1"/>
</dbReference>
<dbReference type="PROSITE" id="PS51466">
    <property type="entry name" value="PINIT"/>
    <property type="match status" value="1"/>
</dbReference>
<evidence type="ECO:0000313" key="6">
    <source>
        <dbReference type="Proteomes" id="UP000478052"/>
    </source>
</evidence>
<dbReference type="InterPro" id="IPR038654">
    <property type="entry name" value="PINIT_sf"/>
</dbReference>
<dbReference type="UniPathway" id="UPA00886"/>
<gene>
    <name evidence="5" type="ORF">FWK35_00031745</name>
</gene>
<evidence type="ECO:0000313" key="5">
    <source>
        <dbReference type="EMBL" id="KAF0755723.1"/>
    </source>
</evidence>
<comment type="caution">
    <text evidence="5">The sequence shown here is derived from an EMBL/GenBank/DDBJ whole genome shotgun (WGS) entry which is preliminary data.</text>
</comment>
<evidence type="ECO:0000256" key="1">
    <source>
        <dbReference type="ARBA" id="ARBA00004718"/>
    </source>
</evidence>
<protein>
    <recommendedName>
        <fullName evidence="4">PINIT domain-containing protein</fullName>
    </recommendedName>
</protein>
<dbReference type="Proteomes" id="UP000478052">
    <property type="component" value="Unassembled WGS sequence"/>
</dbReference>
<dbReference type="GO" id="GO:0016925">
    <property type="term" value="P:protein sumoylation"/>
    <property type="evidence" value="ECO:0007669"/>
    <property type="project" value="UniProtKB-UniPathway"/>
</dbReference>
<proteinExistence type="inferred from homology"/>
<dbReference type="InterPro" id="IPR023321">
    <property type="entry name" value="PINIT"/>
</dbReference>
<dbReference type="Gene3D" id="2.60.120.780">
    <property type="entry name" value="PINIT domain"/>
    <property type="match status" value="1"/>
</dbReference>
<accession>A0A6G0YHF1</accession>
<feature type="region of interest" description="Disordered" evidence="3">
    <location>
        <begin position="25"/>
        <end position="47"/>
    </location>
</feature>
<feature type="domain" description="PINIT" evidence="4">
    <location>
        <begin position="1"/>
        <end position="85"/>
    </location>
</feature>
<comment type="similarity">
    <text evidence="2">Belongs to the PIAS family.</text>
</comment>
<sequence length="86" mass="9769">MNHPNSNLSSSDYMPLRLQTRVNMKTCPLPPSAANTRPGSESRRTSRPINCTEYVKLSPIVTNNITINWKPGKKYVFAMYLVKKLT</sequence>
<dbReference type="EMBL" id="VUJU01004043">
    <property type="protein sequence ID" value="KAF0755723.1"/>
    <property type="molecule type" value="Genomic_DNA"/>
</dbReference>
<evidence type="ECO:0000259" key="4">
    <source>
        <dbReference type="PROSITE" id="PS51466"/>
    </source>
</evidence>
<evidence type="ECO:0000256" key="2">
    <source>
        <dbReference type="ARBA" id="ARBA00005383"/>
    </source>
</evidence>
<dbReference type="AlphaFoldDB" id="A0A6G0YHF1"/>
<comment type="pathway">
    <text evidence="1">Protein modification; protein sumoylation.</text>
</comment>